<dbReference type="InParanoid" id="A0A5C3P6K5"/>
<evidence type="ECO:0000313" key="2">
    <source>
        <dbReference type="Proteomes" id="UP000308197"/>
    </source>
</evidence>
<proteinExistence type="predicted"/>
<keyword evidence="2" id="KW-1185">Reference proteome</keyword>
<accession>A0A5C3P6K5</accession>
<protein>
    <submittedName>
        <fullName evidence="1">Uncharacterized protein</fullName>
    </submittedName>
</protein>
<gene>
    <name evidence="1" type="ORF">K466DRAFT_192007</name>
</gene>
<dbReference type="AlphaFoldDB" id="A0A5C3P6K5"/>
<sequence length="155" mass="18024">MKRIHPILELASLVPLLERISPRTEHTKLKMCIWHWTQSVFTKCGHPLSAPQKGRVSSHEAPWTAETDAASGAPNTTCKYCNGLTENHQDHIYYTAAAQSQREDVEYTYLDGWCSRQDCIAARNEMLNQQRLDQFDHDYDKNRAAWNPYNYGRRR</sequence>
<organism evidence="1 2">
    <name type="scientific">Polyporus arcularius HHB13444</name>
    <dbReference type="NCBI Taxonomy" id="1314778"/>
    <lineage>
        <taxon>Eukaryota</taxon>
        <taxon>Fungi</taxon>
        <taxon>Dikarya</taxon>
        <taxon>Basidiomycota</taxon>
        <taxon>Agaricomycotina</taxon>
        <taxon>Agaricomycetes</taxon>
        <taxon>Polyporales</taxon>
        <taxon>Polyporaceae</taxon>
        <taxon>Polyporus</taxon>
    </lineage>
</organism>
<dbReference type="Proteomes" id="UP000308197">
    <property type="component" value="Unassembled WGS sequence"/>
</dbReference>
<dbReference type="EMBL" id="ML211260">
    <property type="protein sequence ID" value="TFK85316.1"/>
    <property type="molecule type" value="Genomic_DNA"/>
</dbReference>
<reference evidence="1 2" key="1">
    <citation type="journal article" date="2019" name="Nat. Ecol. Evol.">
        <title>Megaphylogeny resolves global patterns of mushroom evolution.</title>
        <authorList>
            <person name="Varga T."/>
            <person name="Krizsan K."/>
            <person name="Foldi C."/>
            <person name="Dima B."/>
            <person name="Sanchez-Garcia M."/>
            <person name="Sanchez-Ramirez S."/>
            <person name="Szollosi G.J."/>
            <person name="Szarkandi J.G."/>
            <person name="Papp V."/>
            <person name="Albert L."/>
            <person name="Andreopoulos W."/>
            <person name="Angelini C."/>
            <person name="Antonin V."/>
            <person name="Barry K.W."/>
            <person name="Bougher N.L."/>
            <person name="Buchanan P."/>
            <person name="Buyck B."/>
            <person name="Bense V."/>
            <person name="Catcheside P."/>
            <person name="Chovatia M."/>
            <person name="Cooper J."/>
            <person name="Damon W."/>
            <person name="Desjardin D."/>
            <person name="Finy P."/>
            <person name="Geml J."/>
            <person name="Haridas S."/>
            <person name="Hughes K."/>
            <person name="Justo A."/>
            <person name="Karasinski D."/>
            <person name="Kautmanova I."/>
            <person name="Kiss B."/>
            <person name="Kocsube S."/>
            <person name="Kotiranta H."/>
            <person name="LaButti K.M."/>
            <person name="Lechner B.E."/>
            <person name="Liimatainen K."/>
            <person name="Lipzen A."/>
            <person name="Lukacs Z."/>
            <person name="Mihaltcheva S."/>
            <person name="Morgado L.N."/>
            <person name="Niskanen T."/>
            <person name="Noordeloos M.E."/>
            <person name="Ohm R.A."/>
            <person name="Ortiz-Santana B."/>
            <person name="Ovrebo C."/>
            <person name="Racz N."/>
            <person name="Riley R."/>
            <person name="Savchenko A."/>
            <person name="Shiryaev A."/>
            <person name="Soop K."/>
            <person name="Spirin V."/>
            <person name="Szebenyi C."/>
            <person name="Tomsovsky M."/>
            <person name="Tulloss R.E."/>
            <person name="Uehling J."/>
            <person name="Grigoriev I.V."/>
            <person name="Vagvolgyi C."/>
            <person name="Papp T."/>
            <person name="Martin F.M."/>
            <person name="Miettinen O."/>
            <person name="Hibbett D.S."/>
            <person name="Nagy L.G."/>
        </authorList>
    </citation>
    <scope>NUCLEOTIDE SEQUENCE [LARGE SCALE GENOMIC DNA]</scope>
    <source>
        <strain evidence="1 2">HHB13444</strain>
    </source>
</reference>
<evidence type="ECO:0000313" key="1">
    <source>
        <dbReference type="EMBL" id="TFK85316.1"/>
    </source>
</evidence>
<name>A0A5C3P6K5_9APHY</name>